<feature type="region of interest" description="Disordered" evidence="3">
    <location>
        <begin position="1"/>
        <end position="165"/>
    </location>
</feature>
<proteinExistence type="inferred from homology"/>
<feature type="region of interest" description="Disordered" evidence="3">
    <location>
        <begin position="497"/>
        <end position="528"/>
    </location>
</feature>
<dbReference type="EnsemblPlants" id="AET6Gv20213800.4">
    <property type="protein sequence ID" value="AET6Gv20213800.4"/>
    <property type="gene ID" value="AET6Gv20213800"/>
</dbReference>
<keyword evidence="5" id="KW-1185">Reference proteome</keyword>
<name>A0A453N3P0_AEGTS</name>
<comment type="similarity">
    <text evidence="1">Belongs to the MAP65/ASE1 family.</text>
</comment>
<evidence type="ECO:0000256" key="2">
    <source>
        <dbReference type="ARBA" id="ARBA00022701"/>
    </source>
</evidence>
<organism evidence="4 5">
    <name type="scientific">Aegilops tauschii subsp. strangulata</name>
    <name type="common">Goatgrass</name>
    <dbReference type="NCBI Taxonomy" id="200361"/>
    <lineage>
        <taxon>Eukaryota</taxon>
        <taxon>Viridiplantae</taxon>
        <taxon>Streptophyta</taxon>
        <taxon>Embryophyta</taxon>
        <taxon>Tracheophyta</taxon>
        <taxon>Spermatophyta</taxon>
        <taxon>Magnoliopsida</taxon>
        <taxon>Liliopsida</taxon>
        <taxon>Poales</taxon>
        <taxon>Poaceae</taxon>
        <taxon>BOP clade</taxon>
        <taxon>Pooideae</taxon>
        <taxon>Triticodae</taxon>
        <taxon>Triticeae</taxon>
        <taxon>Triticinae</taxon>
        <taxon>Aegilops</taxon>
    </lineage>
</organism>
<evidence type="ECO:0000256" key="1">
    <source>
        <dbReference type="ARBA" id="ARBA00006187"/>
    </source>
</evidence>
<evidence type="ECO:0000313" key="4">
    <source>
        <dbReference type="EnsemblPlants" id="AET6Gv20213800.4"/>
    </source>
</evidence>
<dbReference type="GO" id="GO:0005819">
    <property type="term" value="C:spindle"/>
    <property type="evidence" value="ECO:0007669"/>
    <property type="project" value="TreeGrafter"/>
</dbReference>
<dbReference type="Proteomes" id="UP000015105">
    <property type="component" value="Chromosome 6D"/>
</dbReference>
<reference evidence="5" key="2">
    <citation type="journal article" date="2017" name="Nat. Plants">
        <title>The Aegilops tauschii genome reveals multiple impacts of transposons.</title>
        <authorList>
            <person name="Zhao G."/>
            <person name="Zou C."/>
            <person name="Li K."/>
            <person name="Wang K."/>
            <person name="Li T."/>
            <person name="Gao L."/>
            <person name="Zhang X."/>
            <person name="Wang H."/>
            <person name="Yang Z."/>
            <person name="Liu X."/>
            <person name="Jiang W."/>
            <person name="Mao L."/>
            <person name="Kong X."/>
            <person name="Jiao Y."/>
            <person name="Jia J."/>
        </authorList>
    </citation>
    <scope>NUCLEOTIDE SEQUENCE [LARGE SCALE GENOMIC DNA]</scope>
    <source>
        <strain evidence="5">cv. AL8/78</strain>
    </source>
</reference>
<dbReference type="Gene3D" id="1.20.58.1520">
    <property type="match status" value="1"/>
</dbReference>
<sequence length="574" mass="62649">GAPARAAAAGAPGRVGRGRRGGGGPVGGAAGARGGLPRRLQGQGRAGEAARRAPAGGDRRRPRRAGRPPRRRRRRPAECCPDQRREPQGGAARDRAGAGGGEAAAGRDVSAVRRGHGAHRPAPAGDEARRTAAPTVRRRRPREPHHEQAPGAQSAPAASPIREGPDNRIKKMAELTSSLHASSSVLGMDPQEITTSLQEAGAGAGDISDGAIARLESEAERLREAKRGRMQRLQDLVVAMLELWSLMDTPPEEQSRFQGVACNVAASEDEITEPGALSATAIGEVEAEVARLEGLKGRRMKDLLARKRGELREIRRRARIISAQEEEEDGGGDEVVSDDGCADAAERSLVLERLDARISEARDEEFSRKEVLERMEKWQVALEEESWLEEYNRNKNRYNVGKGMHLVRKRAEKARALVNKMPAMAEALMAKVVAWEKDRGAKFLYDGEGLLDMLEDYDNTRKEKEQEKKRQRVLMNPNHLILTGGGRHESHIKSRPEEAAGAEHGGVAGCPGTSKEPQERDEDIVHGRQQEDDRVSIIIIIVIAEANHTELPQVFILAAKERRWADGVAGFFRV</sequence>
<reference evidence="5" key="1">
    <citation type="journal article" date="2014" name="Science">
        <title>Ancient hybridizations among the ancestral genomes of bread wheat.</title>
        <authorList>
            <consortium name="International Wheat Genome Sequencing Consortium,"/>
            <person name="Marcussen T."/>
            <person name="Sandve S.R."/>
            <person name="Heier L."/>
            <person name="Spannagl M."/>
            <person name="Pfeifer M."/>
            <person name="Jakobsen K.S."/>
            <person name="Wulff B.B."/>
            <person name="Steuernagel B."/>
            <person name="Mayer K.F."/>
            <person name="Olsen O.A."/>
        </authorList>
    </citation>
    <scope>NUCLEOTIDE SEQUENCE [LARGE SCALE GENOMIC DNA]</scope>
    <source>
        <strain evidence="5">cv. AL8/78</strain>
    </source>
</reference>
<reference evidence="4" key="5">
    <citation type="journal article" date="2021" name="G3 (Bethesda)">
        <title>Aegilops tauschii genome assembly Aet v5.0 features greater sequence contiguity and improved annotation.</title>
        <authorList>
            <person name="Wang L."/>
            <person name="Zhu T."/>
            <person name="Rodriguez J.C."/>
            <person name="Deal K.R."/>
            <person name="Dubcovsky J."/>
            <person name="McGuire P.E."/>
            <person name="Lux T."/>
            <person name="Spannagl M."/>
            <person name="Mayer K.F.X."/>
            <person name="Baldrich P."/>
            <person name="Meyers B.C."/>
            <person name="Huo N."/>
            <person name="Gu Y.Q."/>
            <person name="Zhou H."/>
            <person name="Devos K.M."/>
            <person name="Bennetzen J.L."/>
            <person name="Unver T."/>
            <person name="Budak H."/>
            <person name="Gulick P.J."/>
            <person name="Galiba G."/>
            <person name="Kalapos B."/>
            <person name="Nelson D.R."/>
            <person name="Li P."/>
            <person name="You F.M."/>
            <person name="Luo M.C."/>
            <person name="Dvorak J."/>
        </authorList>
    </citation>
    <scope>NUCLEOTIDE SEQUENCE [LARGE SCALE GENOMIC DNA]</scope>
    <source>
        <strain evidence="4">cv. AL8/78</strain>
    </source>
</reference>
<dbReference type="STRING" id="200361.A0A453N3P0"/>
<dbReference type="Pfam" id="PF03999">
    <property type="entry name" value="MAP65_ASE1"/>
    <property type="match status" value="1"/>
</dbReference>
<evidence type="ECO:0000313" key="5">
    <source>
        <dbReference type="Proteomes" id="UP000015105"/>
    </source>
</evidence>
<feature type="compositionally biased region" description="Basic residues" evidence="3">
    <location>
        <begin position="60"/>
        <end position="75"/>
    </location>
</feature>
<evidence type="ECO:0000256" key="3">
    <source>
        <dbReference type="SAM" id="MobiDB-lite"/>
    </source>
</evidence>
<dbReference type="GO" id="GO:0008017">
    <property type="term" value="F:microtubule binding"/>
    <property type="evidence" value="ECO:0007669"/>
    <property type="project" value="InterPro"/>
</dbReference>
<dbReference type="AlphaFoldDB" id="A0A453N3P0"/>
<dbReference type="GO" id="GO:0000226">
    <property type="term" value="P:microtubule cytoskeleton organization"/>
    <property type="evidence" value="ECO:0007669"/>
    <property type="project" value="InterPro"/>
</dbReference>
<feature type="compositionally biased region" description="Low complexity" evidence="3">
    <location>
        <begin position="149"/>
        <end position="160"/>
    </location>
</feature>
<protein>
    <submittedName>
        <fullName evidence="4">Uncharacterized protein</fullName>
    </submittedName>
</protein>
<reference evidence="4" key="3">
    <citation type="journal article" date="2017" name="Nature">
        <title>Genome sequence of the progenitor of the wheat D genome Aegilops tauschii.</title>
        <authorList>
            <person name="Luo M.C."/>
            <person name="Gu Y.Q."/>
            <person name="Puiu D."/>
            <person name="Wang H."/>
            <person name="Twardziok S.O."/>
            <person name="Deal K.R."/>
            <person name="Huo N."/>
            <person name="Zhu T."/>
            <person name="Wang L."/>
            <person name="Wang Y."/>
            <person name="McGuire P.E."/>
            <person name="Liu S."/>
            <person name="Long H."/>
            <person name="Ramasamy R.K."/>
            <person name="Rodriguez J.C."/>
            <person name="Van S.L."/>
            <person name="Yuan L."/>
            <person name="Wang Z."/>
            <person name="Xia Z."/>
            <person name="Xiao L."/>
            <person name="Anderson O.D."/>
            <person name="Ouyang S."/>
            <person name="Liang Y."/>
            <person name="Zimin A.V."/>
            <person name="Pertea G."/>
            <person name="Qi P."/>
            <person name="Bennetzen J.L."/>
            <person name="Dai X."/>
            <person name="Dawson M.W."/>
            <person name="Muller H.G."/>
            <person name="Kugler K."/>
            <person name="Rivarola-Duarte L."/>
            <person name="Spannagl M."/>
            <person name="Mayer K.F.X."/>
            <person name="Lu F.H."/>
            <person name="Bevan M.W."/>
            <person name="Leroy P."/>
            <person name="Li P."/>
            <person name="You F.M."/>
            <person name="Sun Q."/>
            <person name="Liu Z."/>
            <person name="Lyons E."/>
            <person name="Wicker T."/>
            <person name="Salzberg S.L."/>
            <person name="Devos K.M."/>
            <person name="Dvorak J."/>
        </authorList>
    </citation>
    <scope>NUCLEOTIDE SEQUENCE [LARGE SCALE GENOMIC DNA]</scope>
    <source>
        <strain evidence="4">cv. AL8/78</strain>
    </source>
</reference>
<keyword evidence="2" id="KW-0493">Microtubule</keyword>
<feature type="compositionally biased region" description="Gly residues" evidence="3">
    <location>
        <begin position="21"/>
        <end position="34"/>
    </location>
</feature>
<dbReference type="GO" id="GO:0005874">
    <property type="term" value="C:microtubule"/>
    <property type="evidence" value="ECO:0007669"/>
    <property type="project" value="UniProtKB-KW"/>
</dbReference>
<accession>A0A453N3P0</accession>
<dbReference type="InterPro" id="IPR007145">
    <property type="entry name" value="MAP65_Ase1_PRC1"/>
</dbReference>
<dbReference type="GO" id="GO:0005737">
    <property type="term" value="C:cytoplasm"/>
    <property type="evidence" value="ECO:0007669"/>
    <property type="project" value="TreeGrafter"/>
</dbReference>
<feature type="compositionally biased region" description="Low complexity" evidence="3">
    <location>
        <begin position="35"/>
        <end position="56"/>
    </location>
</feature>
<dbReference type="PANTHER" id="PTHR19321:SF13">
    <property type="entry name" value="OS02G0126300 PROTEIN"/>
    <property type="match status" value="1"/>
</dbReference>
<feature type="compositionally biased region" description="Basic and acidic residues" evidence="3">
    <location>
        <begin position="81"/>
        <end position="96"/>
    </location>
</feature>
<reference evidence="4" key="4">
    <citation type="submission" date="2019-03" db="UniProtKB">
        <authorList>
            <consortium name="EnsemblPlants"/>
        </authorList>
    </citation>
    <scope>IDENTIFICATION</scope>
</reference>
<dbReference type="Gramene" id="AET6Gv20213800.4">
    <property type="protein sequence ID" value="AET6Gv20213800.4"/>
    <property type="gene ID" value="AET6Gv20213800"/>
</dbReference>
<feature type="compositionally biased region" description="Low complexity" evidence="3">
    <location>
        <begin position="1"/>
        <end position="14"/>
    </location>
</feature>
<dbReference type="PANTHER" id="PTHR19321">
    <property type="entry name" value="PROTEIN REGULATOR OF CYTOKINESIS 1 PRC1-RELATED"/>
    <property type="match status" value="1"/>
</dbReference>